<keyword evidence="3" id="KW-1185">Reference proteome</keyword>
<evidence type="ECO:0000313" key="3">
    <source>
        <dbReference type="Proteomes" id="UP001529510"/>
    </source>
</evidence>
<accession>A0ABD0R0D8</accession>
<proteinExistence type="predicted"/>
<protein>
    <submittedName>
        <fullName evidence="2">Uncharacterized protein</fullName>
    </submittedName>
</protein>
<feature type="region of interest" description="Disordered" evidence="1">
    <location>
        <begin position="59"/>
        <end position="82"/>
    </location>
</feature>
<comment type="caution">
    <text evidence="2">The sequence shown here is derived from an EMBL/GenBank/DDBJ whole genome shotgun (WGS) entry which is preliminary data.</text>
</comment>
<dbReference type="EMBL" id="JAMKFB020000005">
    <property type="protein sequence ID" value="KAL0191974.1"/>
    <property type="molecule type" value="Genomic_DNA"/>
</dbReference>
<reference evidence="2 3" key="1">
    <citation type="submission" date="2024-05" db="EMBL/GenBank/DDBJ databases">
        <title>Genome sequencing and assembly of Indian major carp, Cirrhinus mrigala (Hamilton, 1822).</title>
        <authorList>
            <person name="Mohindra V."/>
            <person name="Chowdhury L.M."/>
            <person name="Lal K."/>
            <person name="Jena J.K."/>
        </authorList>
    </citation>
    <scope>NUCLEOTIDE SEQUENCE [LARGE SCALE GENOMIC DNA]</scope>
    <source>
        <strain evidence="2">CM1030</strain>
        <tissue evidence="2">Blood</tissue>
    </source>
</reference>
<gene>
    <name evidence="2" type="ORF">M9458_010270</name>
</gene>
<organism evidence="2 3">
    <name type="scientific">Cirrhinus mrigala</name>
    <name type="common">Mrigala</name>
    <dbReference type="NCBI Taxonomy" id="683832"/>
    <lineage>
        <taxon>Eukaryota</taxon>
        <taxon>Metazoa</taxon>
        <taxon>Chordata</taxon>
        <taxon>Craniata</taxon>
        <taxon>Vertebrata</taxon>
        <taxon>Euteleostomi</taxon>
        <taxon>Actinopterygii</taxon>
        <taxon>Neopterygii</taxon>
        <taxon>Teleostei</taxon>
        <taxon>Ostariophysi</taxon>
        <taxon>Cypriniformes</taxon>
        <taxon>Cyprinidae</taxon>
        <taxon>Labeoninae</taxon>
        <taxon>Labeonini</taxon>
        <taxon>Cirrhinus</taxon>
    </lineage>
</organism>
<sequence>MLPEVCVNGVFYCIDTYWVAIYDHFHCYNTEDTDVQLEGDVKESVSLVSEELTDLAGPCTEVAGNSTEIDQGGMDASPGTSE</sequence>
<dbReference type="Proteomes" id="UP001529510">
    <property type="component" value="Unassembled WGS sequence"/>
</dbReference>
<evidence type="ECO:0000313" key="2">
    <source>
        <dbReference type="EMBL" id="KAL0191974.1"/>
    </source>
</evidence>
<name>A0ABD0R0D8_CIRMR</name>
<feature type="non-terminal residue" evidence="2">
    <location>
        <position position="82"/>
    </location>
</feature>
<dbReference type="AlphaFoldDB" id="A0ABD0R0D8"/>
<evidence type="ECO:0000256" key="1">
    <source>
        <dbReference type="SAM" id="MobiDB-lite"/>
    </source>
</evidence>